<evidence type="ECO:0000256" key="3">
    <source>
        <dbReference type="ARBA" id="ARBA00023125"/>
    </source>
</evidence>
<comment type="caution">
    <text evidence="9">The sequence shown here is derived from an EMBL/GenBank/DDBJ whole genome shotgun (WGS) entry which is preliminary data.</text>
</comment>
<evidence type="ECO:0000259" key="7">
    <source>
        <dbReference type="PROSITE" id="PS50066"/>
    </source>
</evidence>
<gene>
    <name evidence="9" type="ORF">CXB51_007368</name>
</gene>
<evidence type="ECO:0008006" key="11">
    <source>
        <dbReference type="Google" id="ProtNLM"/>
    </source>
</evidence>
<dbReference type="FunFam" id="3.40.1810.10:FF:000003">
    <property type="entry name" value="MADS-box transcription factor MADS-MC"/>
    <property type="match status" value="1"/>
</dbReference>
<keyword evidence="3" id="KW-0238">DNA-binding</keyword>
<evidence type="ECO:0000259" key="8">
    <source>
        <dbReference type="PROSITE" id="PS51297"/>
    </source>
</evidence>
<dbReference type="OrthoDB" id="1898716at2759"/>
<dbReference type="Pfam" id="PF01486">
    <property type="entry name" value="K-box"/>
    <property type="match status" value="1"/>
</dbReference>
<evidence type="ECO:0000256" key="2">
    <source>
        <dbReference type="ARBA" id="ARBA00023015"/>
    </source>
</evidence>
<dbReference type="GO" id="GO:0045944">
    <property type="term" value="P:positive regulation of transcription by RNA polymerase II"/>
    <property type="evidence" value="ECO:0007669"/>
    <property type="project" value="InterPro"/>
</dbReference>
<dbReference type="PROSITE" id="PS51297">
    <property type="entry name" value="K_BOX"/>
    <property type="match status" value="1"/>
</dbReference>
<evidence type="ECO:0000313" key="10">
    <source>
        <dbReference type="Proteomes" id="UP000701853"/>
    </source>
</evidence>
<feature type="domain" description="K-box" evidence="8">
    <location>
        <begin position="86"/>
        <end position="176"/>
    </location>
</feature>
<dbReference type="SMART" id="SM00432">
    <property type="entry name" value="MADS"/>
    <property type="match status" value="1"/>
</dbReference>
<evidence type="ECO:0000256" key="5">
    <source>
        <dbReference type="ARBA" id="ARBA00023242"/>
    </source>
</evidence>
<dbReference type="GO" id="GO:0005634">
    <property type="term" value="C:nucleus"/>
    <property type="evidence" value="ECO:0007669"/>
    <property type="project" value="UniProtKB-SubCell"/>
</dbReference>
<dbReference type="GO" id="GO:0046983">
    <property type="term" value="F:protein dimerization activity"/>
    <property type="evidence" value="ECO:0007669"/>
    <property type="project" value="InterPro"/>
</dbReference>
<keyword evidence="4" id="KW-0804">Transcription</keyword>
<dbReference type="SUPFAM" id="SSF55455">
    <property type="entry name" value="SRF-like"/>
    <property type="match status" value="1"/>
</dbReference>
<dbReference type="PANTHER" id="PTHR48019">
    <property type="entry name" value="SERUM RESPONSE FACTOR HOMOLOG"/>
    <property type="match status" value="1"/>
</dbReference>
<sequence>MGRGKLVIRRIDNSTSRQVTFSKRRNGLLKKARELSILCDAEVGLIIFSSTGKLYEYASTSMRSVIERYNRTKEEHHQQMNPASEVKFWQREVASLRQQLQYLQEYHRQLMGEELSGLSINDLQNLENQLEMSLKGIRMKKDQILTDEVKELNNKGHLIHQENLELHKKLDLMYQENTELQKKVYGTRQANEATRSSPPNYTFNNGYDLHAPVHLQLSQPLPQKNDAPEKPMKLG</sequence>
<evidence type="ECO:0000256" key="6">
    <source>
        <dbReference type="SAM" id="MobiDB-lite"/>
    </source>
</evidence>
<dbReference type="Gene3D" id="3.40.1810.10">
    <property type="entry name" value="Transcription factor, MADS-box"/>
    <property type="match status" value="1"/>
</dbReference>
<comment type="subcellular location">
    <subcellularLocation>
        <location evidence="1">Nucleus</location>
    </subcellularLocation>
</comment>
<evidence type="ECO:0000256" key="4">
    <source>
        <dbReference type="ARBA" id="ARBA00023163"/>
    </source>
</evidence>
<dbReference type="InterPro" id="IPR036879">
    <property type="entry name" value="TF_MADSbox_sf"/>
</dbReference>
<feature type="domain" description="MADS-box" evidence="7">
    <location>
        <begin position="1"/>
        <end position="61"/>
    </location>
</feature>
<feature type="compositionally biased region" description="Polar residues" evidence="6">
    <location>
        <begin position="188"/>
        <end position="205"/>
    </location>
</feature>
<accession>A0A8J5ZGF9</accession>
<feature type="region of interest" description="Disordered" evidence="6">
    <location>
        <begin position="186"/>
        <end position="207"/>
    </location>
</feature>
<dbReference type="PRINTS" id="PR00404">
    <property type="entry name" value="MADSDOMAIN"/>
</dbReference>
<proteinExistence type="predicted"/>
<dbReference type="InterPro" id="IPR033896">
    <property type="entry name" value="MEF2-like_N"/>
</dbReference>
<protein>
    <recommendedName>
        <fullName evidence="11">MADS-box transcription factor 23-like</fullName>
    </recommendedName>
</protein>
<dbReference type="CDD" id="cd00265">
    <property type="entry name" value="MADS_MEF2_like"/>
    <property type="match status" value="1"/>
</dbReference>
<dbReference type="PROSITE" id="PS50066">
    <property type="entry name" value="MADS_BOX_2"/>
    <property type="match status" value="1"/>
</dbReference>
<dbReference type="InterPro" id="IPR050142">
    <property type="entry name" value="MADS-box/MEF2_TF"/>
</dbReference>
<keyword evidence="2" id="KW-0805">Transcription regulation</keyword>
<dbReference type="PROSITE" id="PS00350">
    <property type="entry name" value="MADS_BOX_1"/>
    <property type="match status" value="1"/>
</dbReference>
<dbReference type="EMBL" id="JAHUZN010000003">
    <property type="protein sequence ID" value="KAG8498072.1"/>
    <property type="molecule type" value="Genomic_DNA"/>
</dbReference>
<dbReference type="GO" id="GO:0000977">
    <property type="term" value="F:RNA polymerase II transcription regulatory region sequence-specific DNA binding"/>
    <property type="evidence" value="ECO:0007669"/>
    <property type="project" value="InterPro"/>
</dbReference>
<dbReference type="Pfam" id="PF00319">
    <property type="entry name" value="SRF-TF"/>
    <property type="match status" value="1"/>
</dbReference>
<keyword evidence="10" id="KW-1185">Reference proteome</keyword>
<dbReference type="Proteomes" id="UP000701853">
    <property type="component" value="Chromosome 3"/>
</dbReference>
<reference evidence="9 10" key="1">
    <citation type="journal article" date="2021" name="bioRxiv">
        <title>The Gossypium anomalum genome as a resource for cotton improvement and evolutionary analysis of hybrid incompatibility.</title>
        <authorList>
            <person name="Grover C.E."/>
            <person name="Yuan D."/>
            <person name="Arick M.A."/>
            <person name="Miller E.R."/>
            <person name="Hu G."/>
            <person name="Peterson D.G."/>
            <person name="Wendel J.F."/>
            <person name="Udall J.A."/>
        </authorList>
    </citation>
    <scope>NUCLEOTIDE SEQUENCE [LARGE SCALE GENOMIC DNA]</scope>
    <source>
        <strain evidence="9">JFW-Udall</strain>
        <tissue evidence="9">Leaf</tissue>
    </source>
</reference>
<dbReference type="InterPro" id="IPR002487">
    <property type="entry name" value="TF_Kbox"/>
</dbReference>
<evidence type="ECO:0000313" key="9">
    <source>
        <dbReference type="EMBL" id="KAG8498072.1"/>
    </source>
</evidence>
<dbReference type="InterPro" id="IPR002100">
    <property type="entry name" value="TF_MADSbox"/>
</dbReference>
<dbReference type="GO" id="GO:0003700">
    <property type="term" value="F:DNA-binding transcription factor activity"/>
    <property type="evidence" value="ECO:0007669"/>
    <property type="project" value="InterPro"/>
</dbReference>
<name>A0A8J5ZGF9_9ROSI</name>
<keyword evidence="5" id="KW-0539">Nucleus</keyword>
<evidence type="ECO:0000256" key="1">
    <source>
        <dbReference type="ARBA" id="ARBA00004123"/>
    </source>
</evidence>
<dbReference type="AlphaFoldDB" id="A0A8J5ZGF9"/>
<organism evidence="9 10">
    <name type="scientific">Gossypium anomalum</name>
    <dbReference type="NCBI Taxonomy" id="47600"/>
    <lineage>
        <taxon>Eukaryota</taxon>
        <taxon>Viridiplantae</taxon>
        <taxon>Streptophyta</taxon>
        <taxon>Embryophyta</taxon>
        <taxon>Tracheophyta</taxon>
        <taxon>Spermatophyta</taxon>
        <taxon>Magnoliopsida</taxon>
        <taxon>eudicotyledons</taxon>
        <taxon>Gunneridae</taxon>
        <taxon>Pentapetalae</taxon>
        <taxon>rosids</taxon>
        <taxon>malvids</taxon>
        <taxon>Malvales</taxon>
        <taxon>Malvaceae</taxon>
        <taxon>Malvoideae</taxon>
        <taxon>Gossypium</taxon>
    </lineage>
</organism>